<feature type="compositionally biased region" description="Polar residues" evidence="6">
    <location>
        <begin position="98"/>
        <end position="107"/>
    </location>
</feature>
<dbReference type="EMBL" id="JANBUM010000028">
    <property type="protein sequence ID" value="KAJ2787270.1"/>
    <property type="molecule type" value="Genomic_DNA"/>
</dbReference>
<dbReference type="GO" id="GO:0000981">
    <property type="term" value="F:DNA-binding transcription factor activity, RNA polymerase II-specific"/>
    <property type="evidence" value="ECO:0007669"/>
    <property type="project" value="TreeGrafter"/>
</dbReference>
<dbReference type="PROSITE" id="PS50157">
    <property type="entry name" value="ZINC_FINGER_C2H2_2"/>
    <property type="match status" value="4"/>
</dbReference>
<sequence length="433" mass="46569">MLPSVRELLAFGDQHTQPLISPVSASSASTLTPFSASAVSPYAQSQGFGAMDASGSSVTSRQPSEVGEPINYPRIGSHQREESDAAAKQRPGRKARSTNRYTSPSDSRQYKCGLQSCLAVFKRPEHLKRHMLTHTQVRPFICEALNCGKRFSRRDNYVTHMKKHGPVDFPPTSVSEINSRSSSRCSSTGSHAASSAGCRSPALVNFSSIRALLNQEEDSSDVRHGLGGSQRSSESNAPSTHGNSSSASSSHGDQTQRSLALPPLELLAYASTHSAPPPQPHVTSQPPNTTPLSNHKNAALALAPTQAIRVSMNTGPHSPDGSRMETSLVNASSDSRDASNLDASSKLSGDSTTLTATVITSAGDPSKPFMCSICESRFGRLEHVKRHHLVHTGQRKYVCPSCSKTFARKDNMIQHMRAHERKKVGAVSVHRKV</sequence>
<feature type="compositionally biased region" description="Polar residues" evidence="6">
    <location>
        <begin position="229"/>
        <end position="243"/>
    </location>
</feature>
<keyword evidence="3 5" id="KW-0863">Zinc-finger</keyword>
<dbReference type="GO" id="GO:0000978">
    <property type="term" value="F:RNA polymerase II cis-regulatory region sequence-specific DNA binding"/>
    <property type="evidence" value="ECO:0007669"/>
    <property type="project" value="TreeGrafter"/>
</dbReference>
<feature type="region of interest" description="Disordered" evidence="6">
    <location>
        <begin position="271"/>
        <end position="294"/>
    </location>
</feature>
<organism evidence="8 9">
    <name type="scientific">Coemansia interrupta</name>
    <dbReference type="NCBI Taxonomy" id="1126814"/>
    <lineage>
        <taxon>Eukaryota</taxon>
        <taxon>Fungi</taxon>
        <taxon>Fungi incertae sedis</taxon>
        <taxon>Zoopagomycota</taxon>
        <taxon>Kickxellomycotina</taxon>
        <taxon>Kickxellomycetes</taxon>
        <taxon>Kickxellales</taxon>
        <taxon>Kickxellaceae</taxon>
        <taxon>Coemansia</taxon>
    </lineage>
</organism>
<dbReference type="Proteomes" id="UP001140172">
    <property type="component" value="Unassembled WGS sequence"/>
</dbReference>
<dbReference type="SUPFAM" id="SSF57667">
    <property type="entry name" value="beta-beta-alpha zinc fingers"/>
    <property type="match status" value="3"/>
</dbReference>
<name>A0A9W8HSB6_9FUNG</name>
<feature type="region of interest" description="Disordered" evidence="6">
    <location>
        <begin position="217"/>
        <end position="256"/>
    </location>
</feature>
<evidence type="ECO:0000259" key="7">
    <source>
        <dbReference type="PROSITE" id="PS50157"/>
    </source>
</evidence>
<dbReference type="AlphaFoldDB" id="A0A9W8HSB6"/>
<dbReference type="FunFam" id="3.30.160.60:FF:001732">
    <property type="entry name" value="Zgc:162936"/>
    <property type="match status" value="1"/>
</dbReference>
<dbReference type="InterPro" id="IPR036236">
    <property type="entry name" value="Znf_C2H2_sf"/>
</dbReference>
<dbReference type="OrthoDB" id="6365676at2759"/>
<keyword evidence="9" id="KW-1185">Reference proteome</keyword>
<feature type="compositionally biased region" description="Polar residues" evidence="6">
    <location>
        <begin position="54"/>
        <end position="63"/>
    </location>
</feature>
<reference evidence="8" key="1">
    <citation type="submission" date="2022-07" db="EMBL/GenBank/DDBJ databases">
        <title>Phylogenomic reconstructions and comparative analyses of Kickxellomycotina fungi.</title>
        <authorList>
            <person name="Reynolds N.K."/>
            <person name="Stajich J.E."/>
            <person name="Barry K."/>
            <person name="Grigoriev I.V."/>
            <person name="Crous P."/>
            <person name="Smith M.E."/>
        </authorList>
    </citation>
    <scope>NUCLEOTIDE SEQUENCE</scope>
    <source>
        <strain evidence="8">BCRC 34489</strain>
    </source>
</reference>
<dbReference type="GO" id="GO:0031519">
    <property type="term" value="C:PcG protein complex"/>
    <property type="evidence" value="ECO:0007669"/>
    <property type="project" value="TreeGrafter"/>
</dbReference>
<dbReference type="PANTHER" id="PTHR14003">
    <property type="entry name" value="TRANSCRIPTIONAL REPRESSOR PROTEIN YY"/>
    <property type="match status" value="1"/>
</dbReference>
<feature type="compositionally biased region" description="Basic and acidic residues" evidence="6">
    <location>
        <begin position="78"/>
        <end position="87"/>
    </location>
</feature>
<feature type="region of interest" description="Disordered" evidence="6">
    <location>
        <begin position="162"/>
        <end position="197"/>
    </location>
</feature>
<evidence type="ECO:0000313" key="9">
    <source>
        <dbReference type="Proteomes" id="UP001140172"/>
    </source>
</evidence>
<gene>
    <name evidence="8" type="ORF">GGI15_000876</name>
</gene>
<evidence type="ECO:0000256" key="5">
    <source>
        <dbReference type="PROSITE-ProRule" id="PRU00042"/>
    </source>
</evidence>
<feature type="compositionally biased region" description="Low complexity" evidence="6">
    <location>
        <begin position="173"/>
        <end position="196"/>
    </location>
</feature>
<feature type="region of interest" description="Disordered" evidence="6">
    <location>
        <begin position="311"/>
        <end position="349"/>
    </location>
</feature>
<keyword evidence="2" id="KW-0677">Repeat</keyword>
<evidence type="ECO:0000256" key="4">
    <source>
        <dbReference type="ARBA" id="ARBA00022833"/>
    </source>
</evidence>
<dbReference type="GO" id="GO:0000785">
    <property type="term" value="C:chromatin"/>
    <property type="evidence" value="ECO:0007669"/>
    <property type="project" value="TreeGrafter"/>
</dbReference>
<evidence type="ECO:0000256" key="6">
    <source>
        <dbReference type="SAM" id="MobiDB-lite"/>
    </source>
</evidence>
<proteinExistence type="predicted"/>
<comment type="caution">
    <text evidence="8">The sequence shown here is derived from an EMBL/GenBank/DDBJ whole genome shotgun (WGS) entry which is preliminary data.</text>
</comment>
<feature type="domain" description="C2H2-type" evidence="7">
    <location>
        <begin position="110"/>
        <end position="139"/>
    </location>
</feature>
<feature type="domain" description="C2H2-type" evidence="7">
    <location>
        <begin position="369"/>
        <end position="396"/>
    </location>
</feature>
<feature type="domain" description="C2H2-type" evidence="7">
    <location>
        <begin position="140"/>
        <end position="164"/>
    </location>
</feature>
<evidence type="ECO:0000313" key="8">
    <source>
        <dbReference type="EMBL" id="KAJ2787270.1"/>
    </source>
</evidence>
<protein>
    <recommendedName>
        <fullName evidence="7">C2H2-type domain-containing protein</fullName>
    </recommendedName>
</protein>
<dbReference type="InterPro" id="IPR013087">
    <property type="entry name" value="Znf_C2H2_type"/>
</dbReference>
<evidence type="ECO:0000256" key="1">
    <source>
        <dbReference type="ARBA" id="ARBA00022723"/>
    </source>
</evidence>
<evidence type="ECO:0000256" key="2">
    <source>
        <dbReference type="ARBA" id="ARBA00022737"/>
    </source>
</evidence>
<feature type="domain" description="C2H2-type" evidence="7">
    <location>
        <begin position="397"/>
        <end position="424"/>
    </location>
</feature>
<keyword evidence="4" id="KW-0862">Zinc</keyword>
<dbReference type="GO" id="GO:0008270">
    <property type="term" value="F:zinc ion binding"/>
    <property type="evidence" value="ECO:0007669"/>
    <property type="project" value="UniProtKB-KW"/>
</dbReference>
<dbReference type="PROSITE" id="PS00028">
    <property type="entry name" value="ZINC_FINGER_C2H2_1"/>
    <property type="match status" value="4"/>
</dbReference>
<dbReference type="GO" id="GO:0005667">
    <property type="term" value="C:transcription regulator complex"/>
    <property type="evidence" value="ECO:0007669"/>
    <property type="project" value="TreeGrafter"/>
</dbReference>
<evidence type="ECO:0000256" key="3">
    <source>
        <dbReference type="ARBA" id="ARBA00022771"/>
    </source>
</evidence>
<dbReference type="Pfam" id="PF00096">
    <property type="entry name" value="zf-C2H2"/>
    <property type="match status" value="3"/>
</dbReference>
<accession>A0A9W8HSB6</accession>
<dbReference type="PANTHER" id="PTHR14003:SF19">
    <property type="entry name" value="YY2 TRANSCRIPTION FACTOR"/>
    <property type="match status" value="1"/>
</dbReference>
<dbReference type="GO" id="GO:0045893">
    <property type="term" value="P:positive regulation of DNA-templated transcription"/>
    <property type="evidence" value="ECO:0007669"/>
    <property type="project" value="UniProtKB-ARBA"/>
</dbReference>
<dbReference type="Gene3D" id="3.30.160.60">
    <property type="entry name" value="Classic Zinc Finger"/>
    <property type="match status" value="4"/>
</dbReference>
<feature type="region of interest" description="Disordered" evidence="6">
    <location>
        <begin position="46"/>
        <end position="109"/>
    </location>
</feature>
<keyword evidence="1" id="KW-0479">Metal-binding</keyword>
<dbReference type="SMART" id="SM00355">
    <property type="entry name" value="ZnF_C2H2"/>
    <property type="match status" value="4"/>
</dbReference>
<feature type="compositionally biased region" description="Polar residues" evidence="6">
    <location>
        <begin position="324"/>
        <end position="333"/>
    </location>
</feature>